<comment type="similarity">
    <text evidence="6">Belongs to the HSP33 family.</text>
</comment>
<evidence type="ECO:0000256" key="3">
    <source>
        <dbReference type="ARBA" id="ARBA00023157"/>
    </source>
</evidence>
<feature type="disulfide bond" description="Redox-active" evidence="6">
    <location>
        <begin position="270"/>
        <end position="273"/>
    </location>
</feature>
<name>A0ABT1NM97_9FIRM</name>
<dbReference type="InterPro" id="IPR000397">
    <property type="entry name" value="Heat_shock_Hsp33"/>
</dbReference>
<evidence type="ECO:0000256" key="2">
    <source>
        <dbReference type="ARBA" id="ARBA00022833"/>
    </source>
</evidence>
<organism evidence="7 8">
    <name type="scientific">Lutispora saccharofermentans</name>
    <dbReference type="NCBI Taxonomy" id="3024236"/>
    <lineage>
        <taxon>Bacteria</taxon>
        <taxon>Bacillati</taxon>
        <taxon>Bacillota</taxon>
        <taxon>Clostridia</taxon>
        <taxon>Lutisporales</taxon>
        <taxon>Lutisporaceae</taxon>
        <taxon>Lutispora</taxon>
    </lineage>
</organism>
<evidence type="ECO:0000313" key="7">
    <source>
        <dbReference type="EMBL" id="MCQ1531046.1"/>
    </source>
</evidence>
<evidence type="ECO:0000256" key="1">
    <source>
        <dbReference type="ARBA" id="ARBA00022490"/>
    </source>
</evidence>
<dbReference type="SUPFAM" id="SSF118352">
    <property type="entry name" value="HSP33 redox switch-like"/>
    <property type="match status" value="1"/>
</dbReference>
<comment type="function">
    <text evidence="6">Redox regulated molecular chaperone. Protects both thermally unfolding and oxidatively damaged proteins from irreversible aggregation. Plays an important role in the bacterial defense system toward oxidative stress.</text>
</comment>
<dbReference type="InterPro" id="IPR016154">
    <property type="entry name" value="Heat_shock_Hsp33_C"/>
</dbReference>
<keyword evidence="1 6" id="KW-0963">Cytoplasm</keyword>
<protein>
    <recommendedName>
        <fullName evidence="6">33 kDa chaperonin</fullName>
    </recommendedName>
    <alternativeName>
        <fullName evidence="6">Heat shock protein 33 homolog</fullName>
        <shortName evidence="6">HSP33</shortName>
    </alternativeName>
</protein>
<comment type="subcellular location">
    <subcellularLocation>
        <location evidence="6">Cytoplasm</location>
    </subcellularLocation>
</comment>
<dbReference type="RefSeq" id="WP_255228563.1">
    <property type="nucleotide sequence ID" value="NZ_JAJEKE010000017.1"/>
</dbReference>
<dbReference type="Proteomes" id="UP001651880">
    <property type="component" value="Unassembled WGS sequence"/>
</dbReference>
<keyword evidence="8" id="KW-1185">Reference proteome</keyword>
<proteinExistence type="inferred from homology"/>
<dbReference type="PANTHER" id="PTHR30111:SF1">
    <property type="entry name" value="33 KDA CHAPERONIN"/>
    <property type="match status" value="1"/>
</dbReference>
<dbReference type="Gene3D" id="3.90.1280.10">
    <property type="entry name" value="HSP33 redox switch-like"/>
    <property type="match status" value="1"/>
</dbReference>
<dbReference type="PANTHER" id="PTHR30111">
    <property type="entry name" value="33 KDA CHAPERONIN"/>
    <property type="match status" value="1"/>
</dbReference>
<dbReference type="PIRSF" id="PIRSF005261">
    <property type="entry name" value="Heat_shock_Hsp33"/>
    <property type="match status" value="1"/>
</dbReference>
<sequence length="293" mass="31724">MKDIILRGTSNDGGIRFWACTTINIVEEARLIHNTYPVTTAALGRMLTAGSMMGTMLKSENDKITLQINGKGPAGNIIVVSDKTGDVRGYIGNPYVDLPLNEVGKLDVGGAIGKNGLFTVIKDLGLKEPYVGQVPIVNGEIAEDAASYFATSEQVPTAVALGVRVARDGKVDSAGGFIVQVMPGAAEDIIELIEQNVKNIKSVTEVIPLNGAQGIIGEIMKGVEYRIHETQEVSYRCNCNRDRLEKALISIGKKDISEIIAEQGEAELICHFCNKKYLFNKEELQDILKKATQ</sequence>
<dbReference type="Gene3D" id="3.55.30.10">
    <property type="entry name" value="Hsp33 domain"/>
    <property type="match status" value="1"/>
</dbReference>
<dbReference type="SUPFAM" id="SSF64397">
    <property type="entry name" value="Hsp33 domain"/>
    <property type="match status" value="1"/>
</dbReference>
<dbReference type="HAMAP" id="MF_00117">
    <property type="entry name" value="HslO"/>
    <property type="match status" value="1"/>
</dbReference>
<comment type="PTM">
    <text evidence="6">Under oxidizing conditions two disulfide bonds are formed involving the reactive cysteines. Under reducing conditions zinc is bound to the reactive cysteines and the protein is inactive.</text>
</comment>
<evidence type="ECO:0000256" key="6">
    <source>
        <dbReference type="HAMAP-Rule" id="MF_00117"/>
    </source>
</evidence>
<dbReference type="NCBIfam" id="NF001033">
    <property type="entry name" value="PRK00114.1"/>
    <property type="match status" value="1"/>
</dbReference>
<dbReference type="Pfam" id="PF01430">
    <property type="entry name" value="HSP33"/>
    <property type="match status" value="1"/>
</dbReference>
<evidence type="ECO:0000256" key="4">
    <source>
        <dbReference type="ARBA" id="ARBA00023186"/>
    </source>
</evidence>
<reference evidence="7 8" key="1">
    <citation type="submission" date="2021-10" db="EMBL/GenBank/DDBJ databases">
        <title>Lutispora strain m25 sp. nov., a thermophilic, non-spore-forming bacterium isolated from a lab-scale methanogenic bioreactor digesting anaerobic sludge.</title>
        <authorList>
            <person name="El Houari A."/>
            <person name="Mcdonald J."/>
        </authorList>
    </citation>
    <scope>NUCLEOTIDE SEQUENCE [LARGE SCALE GENOMIC DNA]</scope>
    <source>
        <strain evidence="8">m25</strain>
    </source>
</reference>
<dbReference type="InterPro" id="IPR016153">
    <property type="entry name" value="Heat_shock_Hsp33_N"/>
</dbReference>
<keyword evidence="2 6" id="KW-0862">Zinc</keyword>
<feature type="disulfide bond" description="Redox-active" evidence="6">
    <location>
        <begin position="237"/>
        <end position="239"/>
    </location>
</feature>
<keyword evidence="5 6" id="KW-0676">Redox-active center</keyword>
<comment type="caution">
    <text evidence="7">The sequence shown here is derived from an EMBL/GenBank/DDBJ whole genome shotgun (WGS) entry which is preliminary data.</text>
</comment>
<dbReference type="EMBL" id="JAJEKE010000017">
    <property type="protein sequence ID" value="MCQ1531046.1"/>
    <property type="molecule type" value="Genomic_DNA"/>
</dbReference>
<accession>A0ABT1NM97</accession>
<evidence type="ECO:0000256" key="5">
    <source>
        <dbReference type="ARBA" id="ARBA00023284"/>
    </source>
</evidence>
<keyword evidence="4 6" id="KW-0143">Chaperone</keyword>
<keyword evidence="3 6" id="KW-1015">Disulfide bond</keyword>
<evidence type="ECO:0000313" key="8">
    <source>
        <dbReference type="Proteomes" id="UP001651880"/>
    </source>
</evidence>
<dbReference type="CDD" id="cd00498">
    <property type="entry name" value="Hsp33"/>
    <property type="match status" value="1"/>
</dbReference>
<gene>
    <name evidence="6 7" type="primary">hslO</name>
    <name evidence="7" type="ORF">LJD61_16085</name>
</gene>